<dbReference type="AlphaFoldDB" id="F9ZZW0"/>
<evidence type="ECO:0000313" key="1">
    <source>
        <dbReference type="EMBL" id="AEF99928.1"/>
    </source>
</evidence>
<keyword evidence="2" id="KW-1185">Reference proteome</keyword>
<dbReference type="KEGG" id="mmt:Metme_1506"/>
<reference key="2">
    <citation type="submission" date="2011-05" db="EMBL/GenBank/DDBJ databases">
        <title>Complete genome sequence of the aerobic marine methanotroph Methylomonas methanica MC09.</title>
        <authorList>
            <person name="Boden R."/>
            <person name="Cunliffe M."/>
            <person name="Scanlan J."/>
            <person name="Moussard H."/>
            <person name="Kits K.D."/>
            <person name="Klotz M."/>
            <person name="Jetten M."/>
            <person name="Vuilleumier S."/>
            <person name="Han J."/>
            <person name="Peters L."/>
            <person name="Mikhailova N."/>
            <person name="Teshima H."/>
            <person name="Tapia R."/>
            <person name="Kyrpides N."/>
            <person name="Ivanova N."/>
            <person name="Pagani I."/>
            <person name="Cheng J.-F."/>
            <person name="Goodwin L."/>
            <person name="Han C."/>
            <person name="Hauser L."/>
            <person name="Land M."/>
            <person name="Lapidus A."/>
            <person name="Lucas S."/>
            <person name="Pitluck S."/>
            <person name="Woyke T."/>
            <person name="Stein L.Y."/>
            <person name="Murrell C."/>
        </authorList>
    </citation>
    <scope>NUCLEOTIDE SEQUENCE</scope>
    <source>
        <strain>MC09</strain>
    </source>
</reference>
<reference evidence="2" key="3">
    <citation type="submission" date="2011-05" db="EMBL/GenBank/DDBJ databases">
        <title>Complete sequence of Methylomonas methanica MC09.</title>
        <authorList>
            <consortium name="US DOE Joint Genome Institute"/>
            <person name="Lucas S."/>
            <person name="Han J."/>
            <person name="Lapidus A."/>
            <person name="Cheng J.-F."/>
            <person name="Goodwin L."/>
            <person name="Pitluck S."/>
            <person name="Peters L."/>
            <person name="Mikhailova N."/>
            <person name="Teshima H."/>
            <person name="Han C."/>
            <person name="Tapia R."/>
            <person name="Land M."/>
            <person name="Hauser L."/>
            <person name="Kyrpides N."/>
            <person name="Ivanova N."/>
            <person name="Pagani I."/>
            <person name="Stein L."/>
            <person name="Woyke T."/>
        </authorList>
    </citation>
    <scope>NUCLEOTIDE SEQUENCE [LARGE SCALE GENOMIC DNA]</scope>
    <source>
        <strain evidence="2">MC09</strain>
    </source>
</reference>
<evidence type="ECO:0000313" key="2">
    <source>
        <dbReference type="Proteomes" id="UP000008888"/>
    </source>
</evidence>
<gene>
    <name evidence="1" type="ordered locus">Metme_1506</name>
</gene>
<organism evidence="1 2">
    <name type="scientific">Methylomonas methanica (strain DSM 25384 / MC09)</name>
    <dbReference type="NCBI Taxonomy" id="857087"/>
    <lineage>
        <taxon>Bacteria</taxon>
        <taxon>Pseudomonadati</taxon>
        <taxon>Pseudomonadota</taxon>
        <taxon>Gammaproteobacteria</taxon>
        <taxon>Methylococcales</taxon>
        <taxon>Methylococcaceae</taxon>
        <taxon>Methylomonas</taxon>
    </lineage>
</organism>
<dbReference type="InterPro" id="IPR025293">
    <property type="entry name" value="YfiR/HmsC-like"/>
</dbReference>
<proteinExistence type="predicted"/>
<sequence>MISPDQSTRRRHVNKRLTRCAHRVWCKFINGCRPFRQWLVIPLLAVPLSGHAYAESASEAAVKTAFLYNFFKFIQWPQASDTPNGHNLCTTENDMLGDSPDVLKDKTIGDQPIVVLRGKGVNDLKDCHLVFIGATENAASILKKLNGLPIVTVSDQPGFIDLGGTISLLQSDNRLNFEINLAVANKNGVHIGAQLLKLAKRVITEQ</sequence>
<dbReference type="EMBL" id="CP002738">
    <property type="protein sequence ID" value="AEF99928.1"/>
    <property type="molecule type" value="Genomic_DNA"/>
</dbReference>
<evidence type="ECO:0008006" key="3">
    <source>
        <dbReference type="Google" id="ProtNLM"/>
    </source>
</evidence>
<dbReference type="Proteomes" id="UP000008888">
    <property type="component" value="Chromosome"/>
</dbReference>
<dbReference type="STRING" id="857087.Metme_1506"/>
<dbReference type="eggNOG" id="ENOG5032YBM">
    <property type="taxonomic scope" value="Bacteria"/>
</dbReference>
<dbReference type="RefSeq" id="WP_013818187.1">
    <property type="nucleotide sequence ID" value="NC_015572.1"/>
</dbReference>
<dbReference type="OrthoDB" id="277577at2"/>
<reference evidence="1 2" key="1">
    <citation type="journal article" date="2011" name="J. Bacteriol.">
        <title>Complete Genome Sequence of the Aerobic Marine Methanotroph Methylomonas methanica MC09.</title>
        <authorList>
            <person name="Boden R."/>
            <person name="Cunliffe M."/>
            <person name="Scanlan J."/>
            <person name="Moussard H."/>
            <person name="Kits K.D."/>
            <person name="Klotz M.G."/>
            <person name="Jetten M.S."/>
            <person name="Vuilleumier S."/>
            <person name="Han J."/>
            <person name="Peters L."/>
            <person name="Mikhailova N."/>
            <person name="Teshima H."/>
            <person name="Tapia R."/>
            <person name="Kyrpides N."/>
            <person name="Ivanova N."/>
            <person name="Pagani I."/>
            <person name="Cheng J.F."/>
            <person name="Goodwin L."/>
            <person name="Han C."/>
            <person name="Hauser L."/>
            <person name="Land M.L."/>
            <person name="Lapidus A."/>
            <person name="Lucas S."/>
            <person name="Pitluck S."/>
            <person name="Woyke T."/>
            <person name="Stein L."/>
            <person name="Murrell J.C."/>
        </authorList>
    </citation>
    <scope>NUCLEOTIDE SEQUENCE [LARGE SCALE GENOMIC DNA]</scope>
    <source>
        <strain evidence="1 2">MC09</strain>
    </source>
</reference>
<name>F9ZZW0_METMM</name>
<dbReference type="Pfam" id="PF13689">
    <property type="entry name" value="DUF4154"/>
    <property type="match status" value="1"/>
</dbReference>
<dbReference type="HOGENOM" id="CLU_093136_1_2_6"/>
<accession>F9ZZW0</accession>
<protein>
    <recommendedName>
        <fullName evidence="3">Transmembrane protein</fullName>
    </recommendedName>
</protein>